<protein>
    <submittedName>
        <fullName evidence="1">Uncharacterized protein</fullName>
    </submittedName>
</protein>
<keyword evidence="2" id="KW-1185">Reference proteome</keyword>
<evidence type="ECO:0000313" key="2">
    <source>
        <dbReference type="Proteomes" id="UP000828922"/>
    </source>
</evidence>
<sequence>MGCLPDEIWTEVLKSGVERRVLDYRDLCIVALVCRRLRRLSSLDSLWHLACQNDFGNPEGEAAAADAVVVVVPAAVSATLAPVKRRVARNCKLLYSARFEKIRNAKLAARRRQILRVESHLAVLKKQAEQFHARFLDERSKLSQVVAELKNLEHGRQAEVAVQVWQPQAVRARHQEMLEQQPVNAIAQQRSLQMEVKVCRGQIRQFALSRDAAKAMMESTAKELEILKFNPTLELHSDGNEPTKKAGVKRKHDCPSSTSQESSSTLS</sequence>
<organism evidence="1 2">
    <name type="scientific">Sphagnum magellanicum</name>
    <dbReference type="NCBI Taxonomy" id="128215"/>
    <lineage>
        <taxon>Eukaryota</taxon>
        <taxon>Viridiplantae</taxon>
        <taxon>Streptophyta</taxon>
        <taxon>Embryophyta</taxon>
        <taxon>Bryophyta</taxon>
        <taxon>Sphagnophytina</taxon>
        <taxon>Sphagnopsida</taxon>
        <taxon>Sphagnales</taxon>
        <taxon>Sphagnaceae</taxon>
        <taxon>Sphagnum</taxon>
    </lineage>
</organism>
<name>A0ACB8HJM2_9BRYO</name>
<dbReference type="EMBL" id="CM038913">
    <property type="protein sequence ID" value="KAH9556413.1"/>
    <property type="molecule type" value="Genomic_DNA"/>
</dbReference>
<comment type="caution">
    <text evidence="1">The sequence shown here is derived from an EMBL/GenBank/DDBJ whole genome shotgun (WGS) entry which is preliminary data.</text>
</comment>
<dbReference type="Proteomes" id="UP000828922">
    <property type="component" value="Linkage Group LG07"/>
</dbReference>
<reference evidence="2" key="1">
    <citation type="journal article" date="2022" name="New Phytol.">
        <title>Phylogenomic structure and speciation in an emerging model: the Sphagnum magellanicum complex (Bryophyta).</title>
        <authorList>
            <person name="Shaw A.J."/>
            <person name="Piatkowski B."/>
            <person name="Duffy A.M."/>
            <person name="Aguero B."/>
            <person name="Imwattana K."/>
            <person name="Nieto-Lugilde M."/>
            <person name="Healey A."/>
            <person name="Weston D.J."/>
            <person name="Patel M.N."/>
            <person name="Schmutz J."/>
            <person name="Grimwood J."/>
            <person name="Yavitt J.B."/>
            <person name="Hassel K."/>
            <person name="Stenoien H.K."/>
            <person name="Flatberg K.I."/>
            <person name="Bickford C.P."/>
            <person name="Hicks K.A."/>
        </authorList>
    </citation>
    <scope>NUCLEOTIDE SEQUENCE [LARGE SCALE GENOMIC DNA]</scope>
</reference>
<evidence type="ECO:0000313" key="1">
    <source>
        <dbReference type="EMBL" id="KAH9556413.1"/>
    </source>
</evidence>
<gene>
    <name evidence="1" type="ORF">CY35_07G026000</name>
</gene>
<accession>A0ACB8HJM2</accession>
<proteinExistence type="predicted"/>